<reference evidence="8 9" key="1">
    <citation type="submission" date="2020-08" db="EMBL/GenBank/DDBJ databases">
        <title>Genomic Encyclopedia of Archaeal and Bacterial Type Strains, Phase II (KMG-II): from individual species to whole genera.</title>
        <authorList>
            <person name="Goeker M."/>
        </authorList>
    </citation>
    <scope>NUCLEOTIDE SEQUENCE [LARGE SCALE GENOMIC DNA]</scope>
    <source>
        <strain evidence="8 9">DSM 23288</strain>
    </source>
</reference>
<evidence type="ECO:0000256" key="4">
    <source>
        <dbReference type="ARBA" id="ARBA00022989"/>
    </source>
</evidence>
<evidence type="ECO:0000313" key="9">
    <source>
        <dbReference type="Proteomes" id="UP000585272"/>
    </source>
</evidence>
<feature type="transmembrane region" description="Helical" evidence="6">
    <location>
        <begin position="268"/>
        <end position="290"/>
    </location>
</feature>
<dbReference type="AlphaFoldDB" id="A0A840IIZ1"/>
<gene>
    <name evidence="8" type="ORF">BDZ31_004334</name>
</gene>
<dbReference type="PANTHER" id="PTHR35007">
    <property type="entry name" value="INTEGRAL MEMBRANE PROTEIN-RELATED"/>
    <property type="match status" value="1"/>
</dbReference>
<dbReference type="EMBL" id="JACHNU010000008">
    <property type="protein sequence ID" value="MBB4664719.1"/>
    <property type="molecule type" value="Genomic_DNA"/>
</dbReference>
<keyword evidence="9" id="KW-1185">Reference proteome</keyword>
<evidence type="ECO:0000256" key="1">
    <source>
        <dbReference type="ARBA" id="ARBA00004651"/>
    </source>
</evidence>
<name>A0A840IIZ1_9ACTN</name>
<keyword evidence="3 6" id="KW-0812">Transmembrane</keyword>
<dbReference type="Proteomes" id="UP000585272">
    <property type="component" value="Unassembled WGS sequence"/>
</dbReference>
<sequence>MSGAAVVAALAGLLTAVALVELAAARGERAGARQAAGRHADEAAGSGAGRLRERLLALLARLGRQAGAPAAPRDLAERLVAAGEPFGMTAGDAMAVKGGAALAGVSAAVPLGPLLPGRLGLLVALALPAGAFLALDLWLMRRARRRGQEMERELPDLLDLLRVAVGAGLPLERALGDIGRRTGGLLAREWRTFAAQVELGLPRERALELLGRRCPSVRVAVLVRSLERAARHGAPLGETLSAQAREARAADARRLDERAARAAPKIQLVVALLLVPSVLLLVGAAMLAAFTG</sequence>
<evidence type="ECO:0000256" key="2">
    <source>
        <dbReference type="ARBA" id="ARBA00022475"/>
    </source>
</evidence>
<accession>A0A840IIZ1</accession>
<comment type="caution">
    <text evidence="8">The sequence shown here is derived from an EMBL/GenBank/DDBJ whole genome shotgun (WGS) entry which is preliminary data.</text>
</comment>
<dbReference type="Pfam" id="PF00482">
    <property type="entry name" value="T2SSF"/>
    <property type="match status" value="1"/>
</dbReference>
<evidence type="ECO:0000256" key="5">
    <source>
        <dbReference type="ARBA" id="ARBA00023136"/>
    </source>
</evidence>
<keyword evidence="2" id="KW-1003">Cell membrane</keyword>
<feature type="transmembrane region" description="Helical" evidence="6">
    <location>
        <begin position="119"/>
        <end position="140"/>
    </location>
</feature>
<keyword evidence="5 6" id="KW-0472">Membrane</keyword>
<evidence type="ECO:0000259" key="7">
    <source>
        <dbReference type="Pfam" id="PF00482"/>
    </source>
</evidence>
<dbReference type="RefSeq" id="WP_183345004.1">
    <property type="nucleotide sequence ID" value="NZ_JACHNU010000008.1"/>
</dbReference>
<comment type="subcellular location">
    <subcellularLocation>
        <location evidence="1">Cell membrane</location>
        <topology evidence="1">Multi-pass membrane protein</topology>
    </subcellularLocation>
</comment>
<dbReference type="PANTHER" id="PTHR35007:SF2">
    <property type="entry name" value="PILUS ASSEMBLE PROTEIN"/>
    <property type="match status" value="1"/>
</dbReference>
<organism evidence="8 9">
    <name type="scientific">Conexibacter arvalis</name>
    <dbReference type="NCBI Taxonomy" id="912552"/>
    <lineage>
        <taxon>Bacteria</taxon>
        <taxon>Bacillati</taxon>
        <taxon>Actinomycetota</taxon>
        <taxon>Thermoleophilia</taxon>
        <taxon>Solirubrobacterales</taxon>
        <taxon>Conexibacteraceae</taxon>
        <taxon>Conexibacter</taxon>
    </lineage>
</organism>
<evidence type="ECO:0000256" key="6">
    <source>
        <dbReference type="SAM" id="Phobius"/>
    </source>
</evidence>
<feature type="domain" description="Type II secretion system protein GspF" evidence="7">
    <location>
        <begin position="158"/>
        <end position="282"/>
    </location>
</feature>
<dbReference type="GO" id="GO:0005886">
    <property type="term" value="C:plasma membrane"/>
    <property type="evidence" value="ECO:0007669"/>
    <property type="project" value="UniProtKB-SubCell"/>
</dbReference>
<keyword evidence="4 6" id="KW-1133">Transmembrane helix</keyword>
<protein>
    <submittedName>
        <fullName evidence="8">Tight adherence protein C</fullName>
    </submittedName>
</protein>
<proteinExistence type="predicted"/>
<dbReference type="InterPro" id="IPR018076">
    <property type="entry name" value="T2SS_GspF_dom"/>
</dbReference>
<evidence type="ECO:0000313" key="8">
    <source>
        <dbReference type="EMBL" id="MBB4664719.1"/>
    </source>
</evidence>
<evidence type="ECO:0000256" key="3">
    <source>
        <dbReference type="ARBA" id="ARBA00022692"/>
    </source>
</evidence>